<feature type="compositionally biased region" description="Polar residues" evidence="1">
    <location>
        <begin position="84"/>
        <end position="94"/>
    </location>
</feature>
<dbReference type="RefSeq" id="WP_014111563.1">
    <property type="nucleotide sequence ID" value="NC_016043.1"/>
</dbReference>
<feature type="domain" description="SPOR" evidence="3">
    <location>
        <begin position="197"/>
        <end position="277"/>
    </location>
</feature>
<feature type="compositionally biased region" description="Basic and acidic residues" evidence="1">
    <location>
        <begin position="134"/>
        <end position="168"/>
    </location>
</feature>
<dbReference type="EMBL" id="CP003059">
    <property type="protein sequence ID" value="AEP36667.1"/>
    <property type="molecule type" value="Genomic_DNA"/>
</dbReference>
<organism evidence="4 5">
    <name type="scientific">Taylorella asinigenitalis (strain MCE3)</name>
    <dbReference type="NCBI Taxonomy" id="1008459"/>
    <lineage>
        <taxon>Bacteria</taxon>
        <taxon>Pseudomonadati</taxon>
        <taxon>Pseudomonadota</taxon>
        <taxon>Betaproteobacteria</taxon>
        <taxon>Burkholderiales</taxon>
        <taxon>Alcaligenaceae</taxon>
        <taxon>Taylorella</taxon>
    </lineage>
</organism>
<protein>
    <recommendedName>
        <fullName evidence="3">SPOR domain-containing protein</fullName>
    </recommendedName>
</protein>
<feature type="compositionally biased region" description="Low complexity" evidence="1">
    <location>
        <begin position="118"/>
        <end position="128"/>
    </location>
</feature>
<dbReference type="GO" id="GO:0032506">
    <property type="term" value="P:cytokinetic process"/>
    <property type="evidence" value="ECO:0007669"/>
    <property type="project" value="TreeGrafter"/>
</dbReference>
<dbReference type="PANTHER" id="PTHR38687">
    <property type="entry name" value="CELL DIVISION PROTEIN DEDD-RELATED"/>
    <property type="match status" value="1"/>
</dbReference>
<dbReference type="AlphaFoldDB" id="G4Q9Q1"/>
<dbReference type="Pfam" id="PF05036">
    <property type="entry name" value="SPOR"/>
    <property type="match status" value="1"/>
</dbReference>
<evidence type="ECO:0000259" key="3">
    <source>
        <dbReference type="PROSITE" id="PS51724"/>
    </source>
</evidence>
<dbReference type="KEGG" id="tas:TASI_0898"/>
<dbReference type="InterPro" id="IPR007730">
    <property type="entry name" value="SPOR-like_dom"/>
</dbReference>
<sequence>MGIFKSSGNQRNPIQKSKIAQQQSNDMKYRARSKLIGALFLAIIAIIVLPMIFSNDKPINTNGEVAPLEPPVRTGPKEPVQVVVPSNNTSNEAQGTVVKPAPSTGTTSPSGQSIAQGTTTTEPTNIEEPIVDTKPAKPKEPKEPKEPVATKKDTKKDTKVTRTDDGSKARAILQGKEPPKTASNDTKKNDTKTQKNAAGSGNYSVQVASLNNMSEARKLREKLIQSGVSNTFIQTASVNGKQTYRLRVGPFATKESAQAALARLRALGYSDGYIANK</sequence>
<dbReference type="SUPFAM" id="SSF110997">
    <property type="entry name" value="Sporulation related repeat"/>
    <property type="match status" value="1"/>
</dbReference>
<dbReference type="OrthoDB" id="7063246at2"/>
<keyword evidence="2" id="KW-0472">Membrane</keyword>
<proteinExistence type="predicted"/>
<dbReference type="PANTHER" id="PTHR38687:SF1">
    <property type="entry name" value="CELL DIVISION PROTEIN DEDD"/>
    <property type="match status" value="1"/>
</dbReference>
<reference key="1">
    <citation type="submission" date="2011-09" db="EMBL/GenBank/DDBJ databases">
        <title>Genomic characterization of the Taylorella genus.</title>
        <authorList>
            <person name="Hebert L."/>
            <person name="Moumen B."/>
            <person name="Pons N."/>
            <person name="Duquesne F."/>
            <person name="Breuil M.-F."/>
            <person name="Goux D."/>
            <person name="Batto J.-M."/>
            <person name="Renault P."/>
            <person name="Laugier C."/>
            <person name="Petry S."/>
        </authorList>
    </citation>
    <scope>NUCLEOTIDE SEQUENCE</scope>
    <source>
        <strain>MCE3</strain>
    </source>
</reference>
<evidence type="ECO:0000313" key="5">
    <source>
        <dbReference type="Proteomes" id="UP000009284"/>
    </source>
</evidence>
<evidence type="ECO:0000256" key="2">
    <source>
        <dbReference type="SAM" id="Phobius"/>
    </source>
</evidence>
<keyword evidence="2" id="KW-1133">Transmembrane helix</keyword>
<dbReference type="PROSITE" id="PS51724">
    <property type="entry name" value="SPOR"/>
    <property type="match status" value="1"/>
</dbReference>
<dbReference type="InterPro" id="IPR036680">
    <property type="entry name" value="SPOR-like_sf"/>
</dbReference>
<dbReference type="HOGENOM" id="CLU_068683_0_1_4"/>
<dbReference type="GO" id="GO:0030428">
    <property type="term" value="C:cell septum"/>
    <property type="evidence" value="ECO:0007669"/>
    <property type="project" value="TreeGrafter"/>
</dbReference>
<dbReference type="GO" id="GO:0042834">
    <property type="term" value="F:peptidoglycan binding"/>
    <property type="evidence" value="ECO:0007669"/>
    <property type="project" value="InterPro"/>
</dbReference>
<dbReference type="Proteomes" id="UP000009284">
    <property type="component" value="Chromosome"/>
</dbReference>
<feature type="transmembrane region" description="Helical" evidence="2">
    <location>
        <begin position="35"/>
        <end position="53"/>
    </location>
</feature>
<evidence type="ECO:0000313" key="4">
    <source>
        <dbReference type="EMBL" id="AEP36667.1"/>
    </source>
</evidence>
<keyword evidence="5" id="KW-1185">Reference proteome</keyword>
<name>G4Q9Q1_TAYAM</name>
<dbReference type="STRING" id="1008459.TASI_0898"/>
<keyword evidence="2" id="KW-0812">Transmembrane</keyword>
<dbReference type="GO" id="GO:0032153">
    <property type="term" value="C:cell division site"/>
    <property type="evidence" value="ECO:0007669"/>
    <property type="project" value="TreeGrafter"/>
</dbReference>
<dbReference type="Gene3D" id="3.30.70.1070">
    <property type="entry name" value="Sporulation related repeat"/>
    <property type="match status" value="1"/>
</dbReference>
<dbReference type="InterPro" id="IPR052521">
    <property type="entry name" value="Cell_div_SPOR-domain"/>
</dbReference>
<feature type="region of interest" description="Disordered" evidence="1">
    <location>
        <begin position="64"/>
        <end position="199"/>
    </location>
</feature>
<accession>G4Q9Q1</accession>
<dbReference type="eggNOG" id="COG3147">
    <property type="taxonomic scope" value="Bacteria"/>
</dbReference>
<feature type="compositionally biased region" description="Low complexity" evidence="1">
    <location>
        <begin position="102"/>
        <end position="111"/>
    </location>
</feature>
<evidence type="ECO:0000256" key="1">
    <source>
        <dbReference type="SAM" id="MobiDB-lite"/>
    </source>
</evidence>
<feature type="region of interest" description="Disordered" evidence="1">
    <location>
        <begin position="1"/>
        <end position="25"/>
    </location>
</feature>
<gene>
    <name evidence="4" type="ordered locus">TASI_0898</name>
</gene>
<reference evidence="4 5" key="2">
    <citation type="journal article" date="2012" name="PLoS ONE">
        <title>Genomic characterization of the taylorella genus.</title>
        <authorList>
            <person name="Hebert L."/>
            <person name="Moumen B."/>
            <person name="Pons N."/>
            <person name="Duquesne F."/>
            <person name="Breuil M.F."/>
            <person name="Goux D."/>
            <person name="Batto J.M."/>
            <person name="Laugier C."/>
            <person name="Renault P."/>
            <person name="Petry S."/>
        </authorList>
    </citation>
    <scope>NUCLEOTIDE SEQUENCE [LARGE SCALE GENOMIC DNA]</scope>
    <source>
        <strain evidence="4 5">MCE3</strain>
    </source>
</reference>